<proteinExistence type="predicted"/>
<dbReference type="PROSITE" id="PS00455">
    <property type="entry name" value="AMP_BINDING"/>
    <property type="match status" value="2"/>
</dbReference>
<dbReference type="Gene3D" id="3.30.559.30">
    <property type="entry name" value="Nonribosomal peptide synthetase, condensation domain"/>
    <property type="match status" value="3"/>
</dbReference>
<dbReference type="InterPro" id="IPR020802">
    <property type="entry name" value="TesA-like"/>
</dbReference>
<dbReference type="InterPro" id="IPR025110">
    <property type="entry name" value="AMP-bd_C"/>
</dbReference>
<name>A0A317NSP7_9NOCA</name>
<dbReference type="SMART" id="SM00824">
    <property type="entry name" value="PKS_TE"/>
    <property type="match status" value="1"/>
</dbReference>
<evidence type="ECO:0000256" key="1">
    <source>
        <dbReference type="ARBA" id="ARBA00001957"/>
    </source>
</evidence>
<dbReference type="Pfam" id="PF00668">
    <property type="entry name" value="Condensation"/>
    <property type="match status" value="3"/>
</dbReference>
<dbReference type="GO" id="GO:0008610">
    <property type="term" value="P:lipid biosynthetic process"/>
    <property type="evidence" value="ECO:0007669"/>
    <property type="project" value="UniProtKB-ARBA"/>
</dbReference>
<dbReference type="GO" id="GO:0031177">
    <property type="term" value="F:phosphopantetheine binding"/>
    <property type="evidence" value="ECO:0007669"/>
    <property type="project" value="InterPro"/>
</dbReference>
<dbReference type="NCBIfam" id="TIGR01733">
    <property type="entry name" value="AA-adenyl-dom"/>
    <property type="match status" value="2"/>
</dbReference>
<feature type="region of interest" description="Disordered" evidence="4">
    <location>
        <begin position="2678"/>
        <end position="2714"/>
    </location>
</feature>
<protein>
    <submittedName>
        <fullName evidence="6">Non-ribosomal peptide synthase protein (TIGR01720 family)/amino acid adenylation domain-containing protein</fullName>
    </submittedName>
</protein>
<feature type="region of interest" description="Disordered" evidence="4">
    <location>
        <begin position="2198"/>
        <end position="2217"/>
    </location>
</feature>
<dbReference type="EMBL" id="QGTL01000003">
    <property type="protein sequence ID" value="PWV77454.1"/>
    <property type="molecule type" value="Genomic_DNA"/>
</dbReference>
<comment type="cofactor">
    <cofactor evidence="1">
        <name>pantetheine 4'-phosphate</name>
        <dbReference type="ChEBI" id="CHEBI:47942"/>
    </cofactor>
</comment>
<dbReference type="InterPro" id="IPR010071">
    <property type="entry name" value="AA_adenyl_dom"/>
</dbReference>
<comment type="caution">
    <text evidence="6">The sequence shown here is derived from an EMBL/GenBank/DDBJ whole genome shotgun (WGS) entry which is preliminary data.</text>
</comment>
<dbReference type="Gene3D" id="3.40.50.980">
    <property type="match status" value="4"/>
</dbReference>
<evidence type="ECO:0000256" key="4">
    <source>
        <dbReference type="SAM" id="MobiDB-lite"/>
    </source>
</evidence>
<dbReference type="InterPro" id="IPR001031">
    <property type="entry name" value="Thioesterase"/>
</dbReference>
<accession>A0A317NSP7</accession>
<dbReference type="InterPro" id="IPR023213">
    <property type="entry name" value="CAT-like_dom_sf"/>
</dbReference>
<dbReference type="InterPro" id="IPR036736">
    <property type="entry name" value="ACP-like_sf"/>
</dbReference>
<dbReference type="Pfam" id="PF00975">
    <property type="entry name" value="Thioesterase"/>
    <property type="match status" value="1"/>
</dbReference>
<keyword evidence="3" id="KW-0597">Phosphoprotein</keyword>
<dbReference type="PROSITE" id="PS00012">
    <property type="entry name" value="PHOSPHOPANTETHEINE"/>
    <property type="match status" value="1"/>
</dbReference>
<dbReference type="InterPro" id="IPR006162">
    <property type="entry name" value="Ppantetheine_attach_site"/>
</dbReference>
<sequence>MGSVERDDVSAEHPGLPLTGAQLGIWNAQRLDPDSLSYMVGEVLEIAGPDAIDVALLDTAIRRTIAETDTMRLRFAETPDGPRQRITDHEPELRPLVDLRGEADPFAAAHRLVAAERTRSATACRAMVDRQLYTYTLLRLTDTDVWCIQLYHHLIIDGYSAAMVSRRVAAHYTALRRGTDVPRLRWGSIETLVAEDLDYRASQAHQHDREYWRDRLTPLPPLDGRGAAPEGVVERTHEVRAILDAGLMDRVKTAATAAGITWADVLVAGYVGFIHRVLGETDVVIALPVMARVGKTALTTPSMAVNVLPLRVPVSSQDRLGDLGKRVADALREMRAHQRFRGEDLAREFGGAQTGALLHGIGINLKAFDFALDFDGATGTLRNVAGGPPEDLGLTVTPLSEDRVQLGFEVDARSLDEATVRRRMDALVALLTELVDADKPIGAISLYPNGFGADRAGTALPGAPEDTVEVFDRMVAAHADDIVLVDGAERLTAAELGARVHRLARYLRAHGIGPEDIVGIALPRSVDLVVALLAVRHAGAAFLMLDLGHPAQRLTDIVDDAAPVLILTDDAVADTVFAGIAGRPARVVASTRSSAPAPIADVGRGATTLIRLSNSGVRATVACLADGPLSETELAAPRRAEHLAYVVYTSGSTGKPKGVQISCGAMAHLLHHHRSTVYADTAARVGGRQLQVAHTYSFAFDAALDQLLWLWCGHRVHLYDSDIQKDAAAQLAALRADRIDVVDTTPSMAAALIDNGLLGSAHRPELLLLGGEATPPALWSAIVASTVPARNMYGPTEATVDALSAAVTGPLPHVGGPLAGTRAYLLDGALQLVPDGEVGEVYLAGPQLARGYLGRVAVTADRFVADPFVPGERMYRTGDRARWLPGQGYDYLGRADAQIKVRGYRVELGEVEASLGALPGVAAAAATIRKSGDSTRLVGYLVPEAGRALEPDALRHRLTTLVPDHLVPSALVILAALPTTVNGKLDRAALPAPQFTSTGRPPRTERERALCAVVAEALGLPEVNATDDFFGLGGDSITAIGVSSRLRALGWEVQPKTLLAQRDLAGIAAAAQQSAPEAAPTPDEATGPIPIPPMVAALLAANSSPDAVAGYAQWTALTLHEDLTLDHLTTGLQTLLDRHDALRLVLRGADSDPRLEVAGVGTVRAADLRRELVLDEPRPADGARDTPLAGCGAVDASDERRGTETGETTRTTEISGAPPEVEFPDTPSGAGAAGTTSRAAAADVAAHRERAAAARPVEGTPVPDSFNTSNAGPQRIDATATRSITSSPPDHTAADPDSPIVATAVGLAAELDPTAGIQLQAALVRTTPGTPDKLVLVANHLVVDGVSWRILVPELYEACAAARDGRSARLSTKGSSWRRYATLLAESGTAGDYRPELAHWEHALGDDTVPPLGDRPLDHTVDRVETAEQTRTFADPAVSEALLTTLPAAYRVKPDEVLLAALMLAINAWRRERGEALEPGRPVTVEGHGREPLRPDTDFAGTVGWFTSEFPVWTPATGVDDAAGLAEALAGGAAAGRLLRAVKEAKRAVPGNGVGYGVLRRLDPETAPRFADQRAPEVLLNYLGRFGGGGAAGWSLPEDDPFAVTEPLEKALTEVLALNIFVHEQAGAARLAVEWTAAGRILGADRVAELQRHFALALEAFAAHAMLFPGGLTPSDSGVPVDQDTIDALEATHGPLADLLPLSPLQEGLLFHAIRDGAEDVYTLSARVDLHGPLDSARLSAAFDTVVGRHPTMAAAFHYEGLDQPVQAVPRAVSMPWREVDLSGLPERAARAAADLLEAEATRHRFAVDRSPMLRATMIRMPGDAHRLVLNTHHLVIDGWSTPIVLREVLAAYHGDELPPAASYRDYLAWIGTRDRAAVRAAWSERLAGLDAPTLVRADTSLEREFRQWRVPLPAALAAELAELGRRRGLTMNTLVQGTWALVLAALTGRTDIVFGATVSGRPAELPGVSGMVGLFANTVPVRCAFDPDRALLDQLAELQENQFAMQEFDYAGLAEIERIAGLGTLFDTLVAFENFPNSGPGQPDSHELRRGEFHNHGNTHYPLTLIAPPGDHLELVIWHDRAAVHDSTLPRIADRITAILTAVATTADVRPAQFIEPLTPAPTVAWPATAASDFGTAPTAAPSAPAASLAPAADHSATSPASPAGRATTPTAACTTTSSIPPAARRAGTYRAGAWSDAGSAALQQDPRGTTLADWGRPVAPATPAITAEGVTIDFQEFEAKANRLARWLVSRGVGPEIVVAVAMPRTIDSVVTAHAISRAGGVYLPVDPEQPAQRVEKILDTASPALVLSSLDEADTSGFAETPLTDADRLAPLRPANTACLLFTSGSTGTPKGVSLSHAAIVATFTWLQRECGFGPGDTMLYRTPPIFDASLMEMFLPLHVGARIVLARPGGHRDPYYQAELMRAERVTAMWMTTSMLTVLAEEADLSGCTDLRCVLTGGEVLPPATAQRVRALTGTAVYNFYGPTEAAIGFTFHETVDADTTSVPVGAPADAVRILDDRLRPVPEGTVGELYMTGVRLARGYLARPDLSAAAFVADPGGNGERMYRTGDLVRMNPHGELEYVGRTDSQVKLRGQRIELGDIESALLGCAGVAHAVVLLREDTPGDQRLVAYLVASSGSTLDTTAVRAQLREALPAYMIPSAFVVLDHVPRTATEKIARRDLPTPESVAAAPRHGSARSAPGSADPGATVDALGASGTGGAAGAVDPLSAVAVDRTVGTADPVGTGAAGSTVGTGAAEAVGAVDPLGAGGPTPGGETIDTIRAAMAAVLSIDDIGADDDFFEQGGHSLLAVRLVGRLTRADLPVVLDDVFTAPTPRGLAARVGAVDPGARRPADGLAGVGRRLEPVLELRAEGSAPPLFCIHQIGGTAWKYAPLARLLRADRPIIGLQMPQLTAPDTPTRTLDDLARFYLDAVRRIQPHGPYHLLGYSLGGNIAHAMAAILEAEGEQVGFVGLLDSHPLSNLTDRAAATLADPSGMEALVPEIGEYPAELAAVVVHAATELLRMVTESESPSYSGPMALYCADNGLEPERVHAQLTGWQAAGAHLVIRRLPYTHNEIAMPAGWPEVAALLDVDPAIRT</sequence>
<dbReference type="SMART" id="SM00823">
    <property type="entry name" value="PKS_PP"/>
    <property type="match status" value="2"/>
</dbReference>
<dbReference type="FunFam" id="3.30.300.30:FF:000010">
    <property type="entry name" value="Enterobactin synthetase component F"/>
    <property type="match status" value="1"/>
</dbReference>
<dbReference type="CDD" id="cd05930">
    <property type="entry name" value="A_NRPS"/>
    <property type="match status" value="2"/>
</dbReference>
<reference evidence="6 7" key="1">
    <citation type="submission" date="2018-05" db="EMBL/GenBank/DDBJ databases">
        <title>Genomic Encyclopedia of Type Strains, Phase IV (KMG-IV): sequencing the most valuable type-strain genomes for metagenomic binning, comparative biology and taxonomic classification.</title>
        <authorList>
            <person name="Goeker M."/>
        </authorList>
    </citation>
    <scope>NUCLEOTIDE SEQUENCE [LARGE SCALE GENOMIC DNA]</scope>
    <source>
        <strain evidence="6 7">DSM 44717</strain>
    </source>
</reference>
<dbReference type="Gene3D" id="3.40.50.1820">
    <property type="entry name" value="alpha/beta hydrolase"/>
    <property type="match status" value="1"/>
</dbReference>
<dbReference type="InterPro" id="IPR000873">
    <property type="entry name" value="AMP-dep_synth/lig_dom"/>
</dbReference>
<dbReference type="GO" id="GO:0003824">
    <property type="term" value="F:catalytic activity"/>
    <property type="evidence" value="ECO:0007669"/>
    <property type="project" value="InterPro"/>
</dbReference>
<dbReference type="PANTHER" id="PTHR45527:SF1">
    <property type="entry name" value="FATTY ACID SYNTHASE"/>
    <property type="match status" value="1"/>
</dbReference>
<dbReference type="InterPro" id="IPR045851">
    <property type="entry name" value="AMP-bd_C_sf"/>
</dbReference>
<keyword evidence="2" id="KW-0596">Phosphopantetheine</keyword>
<feature type="domain" description="Carrier" evidence="5">
    <location>
        <begin position="2774"/>
        <end position="2848"/>
    </location>
</feature>
<feature type="region of interest" description="Disordered" evidence="4">
    <location>
        <begin position="2136"/>
        <end position="2186"/>
    </location>
</feature>
<dbReference type="RefSeq" id="WP_110036955.1">
    <property type="nucleotide sequence ID" value="NZ_QGTL01000003.1"/>
</dbReference>
<dbReference type="CDD" id="cd19543">
    <property type="entry name" value="DCL_NRPS"/>
    <property type="match status" value="1"/>
</dbReference>
<dbReference type="PROSITE" id="PS50075">
    <property type="entry name" value="CARRIER"/>
    <property type="match status" value="2"/>
</dbReference>
<evidence type="ECO:0000256" key="3">
    <source>
        <dbReference type="ARBA" id="ARBA00022553"/>
    </source>
</evidence>
<dbReference type="InterPro" id="IPR009081">
    <property type="entry name" value="PP-bd_ACP"/>
</dbReference>
<dbReference type="GO" id="GO:0044550">
    <property type="term" value="P:secondary metabolite biosynthetic process"/>
    <property type="evidence" value="ECO:0007669"/>
    <property type="project" value="TreeGrafter"/>
</dbReference>
<evidence type="ECO:0000259" key="5">
    <source>
        <dbReference type="PROSITE" id="PS50075"/>
    </source>
</evidence>
<dbReference type="SUPFAM" id="SSF53474">
    <property type="entry name" value="alpha/beta-Hydrolases"/>
    <property type="match status" value="1"/>
</dbReference>
<dbReference type="Pfam" id="PF13193">
    <property type="entry name" value="AMP-binding_C"/>
    <property type="match status" value="2"/>
</dbReference>
<dbReference type="SUPFAM" id="SSF56801">
    <property type="entry name" value="Acetyl-CoA synthetase-like"/>
    <property type="match status" value="2"/>
</dbReference>
<organism evidence="6 7">
    <name type="scientific">Nocardia neocaledoniensis</name>
    <dbReference type="NCBI Taxonomy" id="236511"/>
    <lineage>
        <taxon>Bacteria</taxon>
        <taxon>Bacillati</taxon>
        <taxon>Actinomycetota</taxon>
        <taxon>Actinomycetes</taxon>
        <taxon>Mycobacteriales</taxon>
        <taxon>Nocardiaceae</taxon>
        <taxon>Nocardia</taxon>
    </lineage>
</organism>
<dbReference type="Gene3D" id="3.30.559.10">
    <property type="entry name" value="Chloramphenicol acetyltransferase-like domain"/>
    <property type="match status" value="3"/>
</dbReference>
<dbReference type="Gene3D" id="2.30.38.10">
    <property type="entry name" value="Luciferase, Domain 3"/>
    <property type="match status" value="2"/>
</dbReference>
<feature type="compositionally biased region" description="Low complexity" evidence="4">
    <location>
        <begin position="1225"/>
        <end position="1244"/>
    </location>
</feature>
<dbReference type="Gene3D" id="3.30.300.30">
    <property type="match status" value="2"/>
</dbReference>
<dbReference type="InterPro" id="IPR001242">
    <property type="entry name" value="Condensation_dom"/>
</dbReference>
<evidence type="ECO:0000256" key="2">
    <source>
        <dbReference type="ARBA" id="ARBA00022450"/>
    </source>
</evidence>
<dbReference type="Proteomes" id="UP000246410">
    <property type="component" value="Unassembled WGS sequence"/>
</dbReference>
<dbReference type="GO" id="GO:0043041">
    <property type="term" value="P:amino acid activation for nonribosomal peptide biosynthetic process"/>
    <property type="evidence" value="ECO:0007669"/>
    <property type="project" value="TreeGrafter"/>
</dbReference>
<evidence type="ECO:0000313" key="6">
    <source>
        <dbReference type="EMBL" id="PWV77454.1"/>
    </source>
</evidence>
<dbReference type="InterPro" id="IPR029058">
    <property type="entry name" value="AB_hydrolase_fold"/>
</dbReference>
<dbReference type="SUPFAM" id="SSF47336">
    <property type="entry name" value="ACP-like"/>
    <property type="match status" value="2"/>
</dbReference>
<feature type="region of interest" description="Disordered" evidence="4">
    <location>
        <begin position="1176"/>
        <end position="1275"/>
    </location>
</feature>
<dbReference type="Pfam" id="PF00550">
    <property type="entry name" value="PP-binding"/>
    <property type="match status" value="2"/>
</dbReference>
<dbReference type="InterPro" id="IPR020845">
    <property type="entry name" value="AMP-binding_CS"/>
</dbReference>
<feature type="domain" description="Carrier" evidence="5">
    <location>
        <begin position="1001"/>
        <end position="1075"/>
    </location>
</feature>
<keyword evidence="7" id="KW-1185">Reference proteome</keyword>
<gene>
    <name evidence="6" type="ORF">DFR69_10350</name>
</gene>
<dbReference type="GO" id="GO:0005737">
    <property type="term" value="C:cytoplasm"/>
    <property type="evidence" value="ECO:0007669"/>
    <property type="project" value="TreeGrafter"/>
</dbReference>
<dbReference type="SUPFAM" id="SSF52777">
    <property type="entry name" value="CoA-dependent acyltransferases"/>
    <property type="match status" value="6"/>
</dbReference>
<dbReference type="UniPathway" id="UPA00011"/>
<dbReference type="InterPro" id="IPR020806">
    <property type="entry name" value="PKS_PP-bd"/>
</dbReference>
<dbReference type="Gene3D" id="1.10.1200.10">
    <property type="entry name" value="ACP-like"/>
    <property type="match status" value="1"/>
</dbReference>
<dbReference type="PANTHER" id="PTHR45527">
    <property type="entry name" value="NONRIBOSOMAL PEPTIDE SYNTHETASE"/>
    <property type="match status" value="1"/>
</dbReference>
<dbReference type="Pfam" id="PF00501">
    <property type="entry name" value="AMP-binding"/>
    <property type="match status" value="2"/>
</dbReference>
<evidence type="ECO:0000313" key="7">
    <source>
        <dbReference type="Proteomes" id="UP000246410"/>
    </source>
</evidence>